<name>A0AAD5ML68_PARTN</name>
<comment type="caution">
    <text evidence="1">The sequence shown here is derived from an EMBL/GenBank/DDBJ whole genome shotgun (WGS) entry which is preliminary data.</text>
</comment>
<sequence>MGLVQKSCPSLIPQLQSLSRKQMLLIRMKWETHGRDLLSNCRRQMKEIKPDWSRLSGQFQNACEHVVQNDQVISQ</sequence>
<gene>
    <name evidence="1" type="ORF">KIN20_019318</name>
</gene>
<keyword evidence="2" id="KW-1185">Reference proteome</keyword>
<dbReference type="AlphaFoldDB" id="A0AAD5ML68"/>
<proteinExistence type="predicted"/>
<evidence type="ECO:0000313" key="1">
    <source>
        <dbReference type="EMBL" id="KAJ1360365.1"/>
    </source>
</evidence>
<dbReference type="EMBL" id="JAHQIW010003849">
    <property type="protein sequence ID" value="KAJ1360365.1"/>
    <property type="molecule type" value="Genomic_DNA"/>
</dbReference>
<accession>A0AAD5ML68</accession>
<protein>
    <submittedName>
        <fullName evidence="1">Uncharacterized protein</fullName>
    </submittedName>
</protein>
<reference evidence="1" key="1">
    <citation type="submission" date="2021-06" db="EMBL/GenBank/DDBJ databases">
        <title>Parelaphostrongylus tenuis whole genome reference sequence.</title>
        <authorList>
            <person name="Garwood T.J."/>
            <person name="Larsen P.A."/>
            <person name="Fountain-Jones N.M."/>
            <person name="Garbe J.R."/>
            <person name="Macchietto M.G."/>
            <person name="Kania S.A."/>
            <person name="Gerhold R.W."/>
            <person name="Richards J.E."/>
            <person name="Wolf T.M."/>
        </authorList>
    </citation>
    <scope>NUCLEOTIDE SEQUENCE</scope>
    <source>
        <strain evidence="1">MNPRO001-30</strain>
        <tissue evidence="1">Meninges</tissue>
    </source>
</reference>
<organism evidence="1 2">
    <name type="scientific">Parelaphostrongylus tenuis</name>
    <name type="common">Meningeal worm</name>
    <dbReference type="NCBI Taxonomy" id="148309"/>
    <lineage>
        <taxon>Eukaryota</taxon>
        <taxon>Metazoa</taxon>
        <taxon>Ecdysozoa</taxon>
        <taxon>Nematoda</taxon>
        <taxon>Chromadorea</taxon>
        <taxon>Rhabditida</taxon>
        <taxon>Rhabditina</taxon>
        <taxon>Rhabditomorpha</taxon>
        <taxon>Strongyloidea</taxon>
        <taxon>Metastrongylidae</taxon>
        <taxon>Parelaphostrongylus</taxon>
    </lineage>
</organism>
<dbReference type="Proteomes" id="UP001196413">
    <property type="component" value="Unassembled WGS sequence"/>
</dbReference>
<evidence type="ECO:0000313" key="2">
    <source>
        <dbReference type="Proteomes" id="UP001196413"/>
    </source>
</evidence>